<organism evidence="5 6">
    <name type="scientific">Thiopseudomonas acetoxidans</name>
    <dbReference type="NCBI Taxonomy" id="3041622"/>
    <lineage>
        <taxon>Bacteria</taxon>
        <taxon>Pseudomonadati</taxon>
        <taxon>Pseudomonadota</taxon>
        <taxon>Gammaproteobacteria</taxon>
        <taxon>Pseudomonadales</taxon>
        <taxon>Pseudomonadaceae</taxon>
        <taxon>Thiopseudomonas</taxon>
    </lineage>
</organism>
<protein>
    <submittedName>
        <fullName evidence="5">ABC transporter substrate-binding protein</fullName>
    </submittedName>
</protein>
<dbReference type="InterPro" id="IPR028082">
    <property type="entry name" value="Peripla_BP_I"/>
</dbReference>
<dbReference type="Proteomes" id="UP001241056">
    <property type="component" value="Unassembled WGS sequence"/>
</dbReference>
<evidence type="ECO:0000256" key="2">
    <source>
        <dbReference type="ARBA" id="ARBA00022729"/>
    </source>
</evidence>
<comment type="similarity">
    <text evidence="1">Belongs to the leucine-binding protein family.</text>
</comment>
<dbReference type="SUPFAM" id="SSF53822">
    <property type="entry name" value="Periplasmic binding protein-like I"/>
    <property type="match status" value="1"/>
</dbReference>
<name>A0ABT7SP75_9GAMM</name>
<evidence type="ECO:0000256" key="3">
    <source>
        <dbReference type="SAM" id="SignalP"/>
    </source>
</evidence>
<dbReference type="RefSeq" id="WP_289410647.1">
    <property type="nucleotide sequence ID" value="NZ_JAUCDY010000006.1"/>
</dbReference>
<keyword evidence="2 3" id="KW-0732">Signal</keyword>
<sequence length="415" mass="45856">MFRIIILSALYLCTNTLAFAAESVIIGLTYPRTGAYKEEGLAQMRGALMAIEEINAQGGLLGHSVQLNSRDSSARPEKAANNVDQFIRDGAAMVFGSVSSAEAVAAGKRAQQGKTIYFATIGYADDVTVENGHKYIFRESSSATMTGQALGRYLSKHFPNKKYAYITADYSWGHSAESAIRANTNTTDTGKHTRILVPFPSSKQSDFIDALTQVQHSDAQVLALVLYGKDLVRAMRIAHSMGLTKKMQIVVPHLIQTAIEGAGPGAMEGVIGVEHWIWRAPELEKSEKGMAFVKNFDNKYGILPSSAAASAYTVVQQWADAARRSNSFKSSDVIRALEDHEYSLLKDKAQWRAFDHQNSQTVYVVRANQRDVVMKHPSRQDFYEILDRVTTANTGISYENWTELRRKASLPTSLQ</sequence>
<feature type="signal peptide" evidence="3">
    <location>
        <begin position="1"/>
        <end position="20"/>
    </location>
</feature>
<feature type="chain" id="PRO_5047256658" evidence="3">
    <location>
        <begin position="21"/>
        <end position="415"/>
    </location>
</feature>
<evidence type="ECO:0000313" key="6">
    <source>
        <dbReference type="Proteomes" id="UP001241056"/>
    </source>
</evidence>
<reference evidence="5 6" key="1">
    <citation type="submission" date="2023-06" db="EMBL/GenBank/DDBJ databases">
        <title>Thiopseudomonas sp. CY1220 draft genome sequence.</title>
        <authorList>
            <person name="Zhao G."/>
            <person name="An M."/>
        </authorList>
    </citation>
    <scope>NUCLEOTIDE SEQUENCE [LARGE SCALE GENOMIC DNA]</scope>
    <source>
        <strain evidence="5 6">CY1220</strain>
    </source>
</reference>
<dbReference type="InterPro" id="IPR028081">
    <property type="entry name" value="Leu-bd"/>
</dbReference>
<dbReference type="PANTHER" id="PTHR30483">
    <property type="entry name" value="LEUCINE-SPECIFIC-BINDING PROTEIN"/>
    <property type="match status" value="1"/>
</dbReference>
<comment type="caution">
    <text evidence="5">The sequence shown here is derived from an EMBL/GenBank/DDBJ whole genome shotgun (WGS) entry which is preliminary data.</text>
</comment>
<dbReference type="InterPro" id="IPR051010">
    <property type="entry name" value="BCAA_transport"/>
</dbReference>
<proteinExistence type="inferred from homology"/>
<accession>A0ABT7SP75</accession>
<gene>
    <name evidence="5" type="ORF">QEZ41_06845</name>
</gene>
<keyword evidence="6" id="KW-1185">Reference proteome</keyword>
<dbReference type="EMBL" id="JAUCDY010000006">
    <property type="protein sequence ID" value="MDM7857993.1"/>
    <property type="molecule type" value="Genomic_DNA"/>
</dbReference>
<evidence type="ECO:0000259" key="4">
    <source>
        <dbReference type="Pfam" id="PF13458"/>
    </source>
</evidence>
<dbReference type="PANTHER" id="PTHR30483:SF6">
    <property type="entry name" value="PERIPLASMIC BINDING PROTEIN OF ABC TRANSPORTER FOR NATURAL AMINO ACIDS"/>
    <property type="match status" value="1"/>
</dbReference>
<evidence type="ECO:0000313" key="5">
    <source>
        <dbReference type="EMBL" id="MDM7857993.1"/>
    </source>
</evidence>
<feature type="domain" description="Leucine-binding protein" evidence="4">
    <location>
        <begin position="24"/>
        <end position="368"/>
    </location>
</feature>
<dbReference type="Pfam" id="PF13458">
    <property type="entry name" value="Peripla_BP_6"/>
    <property type="match status" value="1"/>
</dbReference>
<evidence type="ECO:0000256" key="1">
    <source>
        <dbReference type="ARBA" id="ARBA00010062"/>
    </source>
</evidence>
<dbReference type="Gene3D" id="3.40.50.2300">
    <property type="match status" value="2"/>
</dbReference>